<reference evidence="1" key="1">
    <citation type="submission" date="2022-04" db="EMBL/GenBank/DDBJ databases">
        <title>Genome of the entomopathogenic fungus Entomophthora muscae.</title>
        <authorList>
            <person name="Elya C."/>
            <person name="Lovett B.R."/>
            <person name="Lee E."/>
            <person name="Macias A.M."/>
            <person name="Hajek A.E."/>
            <person name="De Bivort B.L."/>
            <person name="Kasson M.T."/>
            <person name="De Fine Licht H.H."/>
            <person name="Stajich J.E."/>
        </authorList>
    </citation>
    <scope>NUCLEOTIDE SEQUENCE</scope>
    <source>
        <strain evidence="1">Berkeley</strain>
    </source>
</reference>
<organism evidence="1 2">
    <name type="scientific">Entomophthora muscae</name>
    <dbReference type="NCBI Taxonomy" id="34485"/>
    <lineage>
        <taxon>Eukaryota</taxon>
        <taxon>Fungi</taxon>
        <taxon>Fungi incertae sedis</taxon>
        <taxon>Zoopagomycota</taxon>
        <taxon>Entomophthoromycotina</taxon>
        <taxon>Entomophthoromycetes</taxon>
        <taxon>Entomophthorales</taxon>
        <taxon>Entomophthoraceae</taxon>
        <taxon>Entomophthora</taxon>
    </lineage>
</organism>
<dbReference type="Proteomes" id="UP001165960">
    <property type="component" value="Unassembled WGS sequence"/>
</dbReference>
<dbReference type="EMBL" id="QTSX02003610">
    <property type="protein sequence ID" value="KAJ9069767.1"/>
    <property type="molecule type" value="Genomic_DNA"/>
</dbReference>
<proteinExistence type="predicted"/>
<accession>A0ACC2T629</accession>
<protein>
    <submittedName>
        <fullName evidence="1">Nucleolar Complex 2 protein</fullName>
    </submittedName>
</protein>
<evidence type="ECO:0000313" key="2">
    <source>
        <dbReference type="Proteomes" id="UP001165960"/>
    </source>
</evidence>
<keyword evidence="2" id="KW-1185">Reference proteome</keyword>
<evidence type="ECO:0000313" key="1">
    <source>
        <dbReference type="EMBL" id="KAJ9069767.1"/>
    </source>
</evidence>
<gene>
    <name evidence="1" type="primary">NOC2</name>
    <name evidence="1" type="ORF">DSO57_1015262</name>
</gene>
<sequence length="667" mass="75466">MGKATKATKKFNKKHLTKELKQRRQNKQIKAKFEKRRGNKGGAKSEQASSAEQDDSEFGYQAIAGANEEELNDDILNSLEQAEDSEFEEEASDDEKAVSDAMEEDSSSDEELDYKKIAEAIQENDPEHYKFLQKNDPDLLKAESSEDEEELEEDLEEDVPSKAKKAERVVDGVLSMAQVTEWEQGIEKNHCSKALRQLVLAFEAGAHIGDEEFVSRSPFEISGDKIFNKLMVTCLRQVPVALDHHLVNKSSPAEKPNQSPKWNTFRPIARSFLSAILYMFSITPTDDMLKYLLESTNSVIRYLACDEKMARLFLKVLLDKFSNAGQPKLQTASFALIRKLAVLCPATLDRALRGVYEVFVRNARKFNTHTVTRITIIRSCAAELFGHDFDKSYQLAFTCIRQLAIHLRSCLTNKTKESYSKVYNWQFIQSINFWAHVLATYCDRDVVEAHGESPLQPLIYPLTQVALGAISLIPSPKYFPLRFQCIRALTLIARKTQTYIPTIPYIIEVLESIEFQRQPAPSTLKPFNIAVTLKAPTNFLRTRVYQDILTDEVNELLLGYFASFSSNIGFPEVALPTIIYLKKFIKTSKSVKVNKKIEQIIAKVSATSDMILAKRSKLTFAPTDIASMSAFVSTDKDIKIPVLEYYESVLAFKTQRQVVITGAAESD</sequence>
<name>A0ACC2T629_9FUNG</name>
<comment type="caution">
    <text evidence="1">The sequence shown here is derived from an EMBL/GenBank/DDBJ whole genome shotgun (WGS) entry which is preliminary data.</text>
</comment>